<dbReference type="CDD" id="cd00483">
    <property type="entry name" value="HPPK"/>
    <property type="match status" value="1"/>
</dbReference>
<reference evidence="11" key="1">
    <citation type="journal article" date="2017" name="Acta Aliment.">
        <title>Plant polysaccharide degrading enzyme system of Thermpbifida cellulosilytica TB100 revealed by de novo genome project data.</title>
        <authorList>
            <person name="Toth A."/>
            <person name="Baka E."/>
            <person name="Luzics S."/>
            <person name="Bata-Vidacs I."/>
            <person name="Nagy I."/>
            <person name="Balint B."/>
            <person name="Herceg R."/>
            <person name="Olasz F."/>
            <person name="Wilk T."/>
            <person name="Nagy T."/>
            <person name="Kriszt B."/>
            <person name="Nagy I."/>
            <person name="Kukolya J."/>
        </authorList>
    </citation>
    <scope>NUCLEOTIDE SEQUENCE [LARGE SCALE GENOMIC DNA]</scope>
    <source>
        <strain evidence="11">TB100</strain>
    </source>
</reference>
<proteinExistence type="predicted"/>
<comment type="caution">
    <text evidence="10">The sequence shown here is derived from an EMBL/GenBank/DDBJ whole genome shotgun (WGS) entry which is preliminary data.</text>
</comment>
<dbReference type="EMBL" id="LGEM01000054">
    <property type="protein sequence ID" value="KUP96937.1"/>
    <property type="molecule type" value="Genomic_DNA"/>
</dbReference>
<evidence type="ECO:0000256" key="6">
    <source>
        <dbReference type="ARBA" id="ARBA00022777"/>
    </source>
</evidence>
<evidence type="ECO:0000256" key="4">
    <source>
        <dbReference type="ARBA" id="ARBA00022679"/>
    </source>
</evidence>
<feature type="domain" description="7,8-dihydro-6-hydroxymethylpterin-pyrophosphokinase" evidence="9">
    <location>
        <begin position="95"/>
        <end position="106"/>
    </location>
</feature>
<dbReference type="GO" id="GO:0046656">
    <property type="term" value="P:folic acid biosynthetic process"/>
    <property type="evidence" value="ECO:0007669"/>
    <property type="project" value="UniProtKB-KW"/>
</dbReference>
<dbReference type="NCBIfam" id="TIGR01498">
    <property type="entry name" value="folK"/>
    <property type="match status" value="1"/>
</dbReference>
<keyword evidence="8" id="KW-0289">Folate biosynthesis</keyword>
<dbReference type="EC" id="2.7.6.3" evidence="3"/>
<evidence type="ECO:0000256" key="2">
    <source>
        <dbReference type="ARBA" id="ARBA00005051"/>
    </source>
</evidence>
<dbReference type="RefSeq" id="WP_068756255.1">
    <property type="nucleotide sequence ID" value="NZ_KQ950182.1"/>
</dbReference>
<gene>
    <name evidence="10" type="ORF">AC529_09565</name>
</gene>
<dbReference type="PANTHER" id="PTHR43071">
    <property type="entry name" value="2-AMINO-4-HYDROXY-6-HYDROXYMETHYLDIHYDROPTERIDINE PYROPHOSPHOKINASE"/>
    <property type="match status" value="1"/>
</dbReference>
<dbReference type="PANTHER" id="PTHR43071:SF1">
    <property type="entry name" value="2-AMINO-4-HYDROXY-6-HYDROXYMETHYLDIHYDROPTERIDINE PYROPHOSPHOKINASE"/>
    <property type="match status" value="1"/>
</dbReference>
<dbReference type="Gene3D" id="3.30.70.560">
    <property type="entry name" value="7,8-Dihydro-6-hydroxymethylpterin-pyrophosphokinase HPPK"/>
    <property type="match status" value="1"/>
</dbReference>
<organism evidence="10 11">
    <name type="scientific">Thermobifida cellulosilytica TB100</name>
    <dbReference type="NCBI Taxonomy" id="665004"/>
    <lineage>
        <taxon>Bacteria</taxon>
        <taxon>Bacillati</taxon>
        <taxon>Actinomycetota</taxon>
        <taxon>Actinomycetes</taxon>
        <taxon>Streptosporangiales</taxon>
        <taxon>Nocardiopsidaceae</taxon>
        <taxon>Thermobifida</taxon>
    </lineage>
</organism>
<evidence type="ECO:0000256" key="7">
    <source>
        <dbReference type="ARBA" id="ARBA00022840"/>
    </source>
</evidence>
<keyword evidence="4" id="KW-0808">Transferase</keyword>
<keyword evidence="7" id="KW-0067">ATP-binding</keyword>
<dbReference type="GO" id="GO:0003848">
    <property type="term" value="F:2-amino-4-hydroxy-6-hydroxymethyldihydropteridine diphosphokinase activity"/>
    <property type="evidence" value="ECO:0007669"/>
    <property type="project" value="UniProtKB-EC"/>
</dbReference>
<dbReference type="PROSITE" id="PS00794">
    <property type="entry name" value="HPPK"/>
    <property type="match status" value="1"/>
</dbReference>
<evidence type="ECO:0000259" key="9">
    <source>
        <dbReference type="PROSITE" id="PS00794"/>
    </source>
</evidence>
<evidence type="ECO:0000256" key="8">
    <source>
        <dbReference type="ARBA" id="ARBA00022909"/>
    </source>
</evidence>
<dbReference type="STRING" id="665004.AC529_09565"/>
<dbReference type="GO" id="GO:0046654">
    <property type="term" value="P:tetrahydrofolate biosynthetic process"/>
    <property type="evidence" value="ECO:0007669"/>
    <property type="project" value="UniProtKB-UniPathway"/>
</dbReference>
<name>A0A147KI16_THECS</name>
<evidence type="ECO:0000256" key="3">
    <source>
        <dbReference type="ARBA" id="ARBA00013253"/>
    </source>
</evidence>
<dbReference type="GO" id="GO:0016301">
    <property type="term" value="F:kinase activity"/>
    <property type="evidence" value="ECO:0007669"/>
    <property type="project" value="UniProtKB-KW"/>
</dbReference>
<dbReference type="InterPro" id="IPR000550">
    <property type="entry name" value="Hppk"/>
</dbReference>
<dbReference type="UniPathway" id="UPA00077">
    <property type="reaction ID" value="UER00155"/>
</dbReference>
<comment type="catalytic activity">
    <reaction evidence="1">
        <text>6-hydroxymethyl-7,8-dihydropterin + ATP = (7,8-dihydropterin-6-yl)methyl diphosphate + AMP + H(+)</text>
        <dbReference type="Rhea" id="RHEA:11412"/>
        <dbReference type="ChEBI" id="CHEBI:15378"/>
        <dbReference type="ChEBI" id="CHEBI:30616"/>
        <dbReference type="ChEBI" id="CHEBI:44841"/>
        <dbReference type="ChEBI" id="CHEBI:72950"/>
        <dbReference type="ChEBI" id="CHEBI:456215"/>
        <dbReference type="EC" id="2.7.6.3"/>
    </reaction>
</comment>
<evidence type="ECO:0000256" key="5">
    <source>
        <dbReference type="ARBA" id="ARBA00022741"/>
    </source>
</evidence>
<protein>
    <recommendedName>
        <fullName evidence="3">2-amino-4-hydroxy-6-hydroxymethyldihydropteridine diphosphokinase</fullName>
        <ecNumber evidence="3">2.7.6.3</ecNumber>
    </recommendedName>
</protein>
<dbReference type="OrthoDB" id="9808041at2"/>
<accession>A0A147KI16</accession>
<comment type="pathway">
    <text evidence="2">Cofactor biosynthesis; tetrahydrofolate biosynthesis; 2-amino-4-hydroxy-6-hydroxymethyl-7,8-dihydropteridine diphosphate from 7,8-dihydroneopterin triphosphate: step 4/4.</text>
</comment>
<dbReference type="AlphaFoldDB" id="A0A147KI16"/>
<keyword evidence="6 10" id="KW-0418">Kinase</keyword>
<evidence type="ECO:0000313" key="10">
    <source>
        <dbReference type="EMBL" id="KUP96937.1"/>
    </source>
</evidence>
<evidence type="ECO:0000313" key="11">
    <source>
        <dbReference type="Proteomes" id="UP000074382"/>
    </source>
</evidence>
<dbReference type="Pfam" id="PF01288">
    <property type="entry name" value="HPPK"/>
    <property type="match status" value="1"/>
</dbReference>
<dbReference type="PATRIC" id="fig|665004.4.peg.2389"/>
<keyword evidence="11" id="KW-1185">Reference proteome</keyword>
<dbReference type="GO" id="GO:0005524">
    <property type="term" value="F:ATP binding"/>
    <property type="evidence" value="ECO:0007669"/>
    <property type="project" value="UniProtKB-KW"/>
</dbReference>
<evidence type="ECO:0000256" key="1">
    <source>
        <dbReference type="ARBA" id="ARBA00000198"/>
    </source>
</evidence>
<dbReference type="SUPFAM" id="SSF55083">
    <property type="entry name" value="6-hydroxymethyl-7,8-dihydropterin pyrophosphokinase, HPPK"/>
    <property type="match status" value="1"/>
</dbReference>
<sequence length="174" mass="18974">MSTGADRTVRVVLALGSNLGDRLGHLQGAVDALFGTEELRPVGLSPVYETAPVGGPDQDDYLNAVAVADTPLGPEALLERAQAVERAFHRVRDVRWGPRTLDVDVVAYGDLVRTDSELTLPHPRAHERAFVLRPWADVDPDAVLTGHGPVRELLAGVADQQLRRRDDLVLRVPR</sequence>
<keyword evidence="5" id="KW-0547">Nucleotide-binding</keyword>
<dbReference type="Proteomes" id="UP000074382">
    <property type="component" value="Unassembled WGS sequence"/>
</dbReference>
<dbReference type="InterPro" id="IPR035907">
    <property type="entry name" value="Hppk_sf"/>
</dbReference>